<name>A0A4Q2USY1_FUSOX</name>
<comment type="caution">
    <text evidence="1">The sequence shown here is derived from an EMBL/GenBank/DDBJ whole genome shotgun (WGS) entry which is preliminary data.</text>
</comment>
<evidence type="ECO:0000313" key="2">
    <source>
        <dbReference type="Proteomes" id="UP000290540"/>
    </source>
</evidence>
<dbReference type="AlphaFoldDB" id="A0A4Q2USY1"/>
<dbReference type="Proteomes" id="UP000290540">
    <property type="component" value="Unassembled WGS sequence"/>
</dbReference>
<accession>A0A4Q2USY1</accession>
<protein>
    <submittedName>
        <fullName evidence="1">Uncharacterized protein</fullName>
    </submittedName>
</protein>
<dbReference type="EMBL" id="MQTW01002543">
    <property type="protein sequence ID" value="RYC77281.1"/>
    <property type="molecule type" value="Genomic_DNA"/>
</dbReference>
<reference evidence="1 2" key="1">
    <citation type="submission" date="2016-12" db="EMBL/GenBank/DDBJ databases">
        <title>Draft genome sequence of Fusarium oxysporum causing rot on Narcissus.</title>
        <authorList>
            <person name="Armitage A.D."/>
            <person name="Taylor A."/>
            <person name="Clarkson J.P."/>
            <person name="Harrison R.J."/>
            <person name="Jackson A.C."/>
        </authorList>
    </citation>
    <scope>NUCLEOTIDE SEQUENCE [LARGE SCALE GENOMIC DNA]</scope>
    <source>
        <strain evidence="1 2">N139</strain>
    </source>
</reference>
<evidence type="ECO:0000313" key="1">
    <source>
        <dbReference type="EMBL" id="RYC77281.1"/>
    </source>
</evidence>
<proteinExistence type="predicted"/>
<sequence>MLPSSWKAFRKDWTVSILRFAGTGLHQSRRFEAACFSWKDCSTACTSLRSASLCRIIISMDIRSGGAACWAAPLDVELPPLDADGVSPATVFSLQLVGGVLFLVPAVVSSPLVGGGVLLPAAELSPLVSPLVGGGALPPAPTSLSAADLLSPPARVAFALAAAAALLPVWPDSHHFEVLFSSAAAD</sequence>
<gene>
    <name evidence="1" type="ORF">BFJ63_vAg19845</name>
</gene>
<organism evidence="1 2">
    <name type="scientific">Fusarium oxysporum f. sp. narcissi</name>
    <dbReference type="NCBI Taxonomy" id="451672"/>
    <lineage>
        <taxon>Eukaryota</taxon>
        <taxon>Fungi</taxon>
        <taxon>Dikarya</taxon>
        <taxon>Ascomycota</taxon>
        <taxon>Pezizomycotina</taxon>
        <taxon>Sordariomycetes</taxon>
        <taxon>Hypocreomycetidae</taxon>
        <taxon>Hypocreales</taxon>
        <taxon>Nectriaceae</taxon>
        <taxon>Fusarium</taxon>
        <taxon>Fusarium oxysporum species complex</taxon>
    </lineage>
</organism>